<evidence type="ECO:0000313" key="2">
    <source>
        <dbReference type="EMBL" id="HIZ72360.1"/>
    </source>
</evidence>
<gene>
    <name evidence="2" type="ORF">H9964_02125</name>
</gene>
<comment type="caution">
    <text evidence="2">The sequence shown here is derived from an EMBL/GenBank/DDBJ whole genome shotgun (WGS) entry which is preliminary data.</text>
</comment>
<dbReference type="PROSITE" id="PS51257">
    <property type="entry name" value="PROKAR_LIPOPROTEIN"/>
    <property type="match status" value="1"/>
</dbReference>
<evidence type="ECO:0000256" key="1">
    <source>
        <dbReference type="SAM" id="SignalP"/>
    </source>
</evidence>
<protein>
    <submittedName>
        <fullName evidence="2">Uncharacterized protein</fullName>
    </submittedName>
</protein>
<feature type="chain" id="PRO_5038351073" evidence="1">
    <location>
        <begin position="26"/>
        <end position="821"/>
    </location>
</feature>
<reference evidence="2" key="2">
    <citation type="submission" date="2021-04" db="EMBL/GenBank/DDBJ databases">
        <authorList>
            <person name="Gilroy R."/>
        </authorList>
    </citation>
    <scope>NUCLEOTIDE SEQUENCE</scope>
    <source>
        <strain evidence="2">ChiW7-2402</strain>
    </source>
</reference>
<sequence>MKKKLLRNASLVALSAVMVCGTAFGLAGCNNKNTNTISISMFCGVDDRAINEAACNTWAEQYTQELIANGTWEEGHEPIKIDFSSDANDKSYFETLMNQIASNSQPDVFYVSPKYVRTWSHIGRILDLSDYLAEDNETLSDIWDDSLAFYAYSESDQYQRGERIEYDEATGTYVGQNSGAEVGIYGLPKDFSNFGLSYNAIFFTDEVREALTTVTTNDRTGIRGAEYETANQTFFGEPGVVTNPDGSDAPLINIGVPTTYKPYNFYRFASWEDALNGGDPMAWMVQLYTGGKGYTVTIPGFPGDTLEEAKKYWKDGANFDTTIPQDYQNAEAEYDESKAYVTYTYAEYGALTWALTYYFNTYDWDGAGVGGATTATGRKNVYGNDQYDGVLYLLPWLAGNNATYINEDSTNVVNGSDPTKIGTDTYQEAQVTLSGETEMVDIQYGMNSEAFIETLGAFYSYGSDWNGNSNNAGDTTNEKSSGWNMFVAGNLLFYGMGTWNGIETNKTDRSTLQTRLMPEPVSDDYSLYSEIKDADYEIKQYGDPNKDEFTAKEIFDNQLERQDKWGARMDSVGYGVSSAVLSDAEWKTEACVDLVKYLTIGKEMQVTLTYSGSQLPNFKSQCIDFMNNTGDFEEMITPDSENFDSVYQIAKDMYAAATGGATGTIGEWVKANHPDTAYDPQFESTPMSSVNSIAYGMKVLYLTGFTYSDRDLSLRMQFGLNFVRDSAMYTYNDLWITELDPRGDIAVMAYRQQVPLAKMSDVIDAMITSDRVQDSLNGVDGAIPKDGECYGTPAWWCLFKTKECQDLLDKAIQEEQDLLGN</sequence>
<keyword evidence="1" id="KW-0732">Signal</keyword>
<organism evidence="2 3">
    <name type="scientific">Candidatus Gallimonas intestinavium</name>
    <dbReference type="NCBI Taxonomy" id="2838603"/>
    <lineage>
        <taxon>Bacteria</taxon>
        <taxon>Bacillati</taxon>
        <taxon>Bacillota</taxon>
        <taxon>Clostridia</taxon>
        <taxon>Candidatus Gallimonas</taxon>
    </lineage>
</organism>
<evidence type="ECO:0000313" key="3">
    <source>
        <dbReference type="Proteomes" id="UP000824102"/>
    </source>
</evidence>
<dbReference type="SUPFAM" id="SSF53850">
    <property type="entry name" value="Periplasmic binding protein-like II"/>
    <property type="match status" value="1"/>
</dbReference>
<reference evidence="2" key="1">
    <citation type="journal article" date="2021" name="PeerJ">
        <title>Extensive microbial diversity within the chicken gut microbiome revealed by metagenomics and culture.</title>
        <authorList>
            <person name="Gilroy R."/>
            <person name="Ravi A."/>
            <person name="Getino M."/>
            <person name="Pursley I."/>
            <person name="Horton D.L."/>
            <person name="Alikhan N.F."/>
            <person name="Baker D."/>
            <person name="Gharbi K."/>
            <person name="Hall N."/>
            <person name="Watson M."/>
            <person name="Adriaenssens E.M."/>
            <person name="Foster-Nyarko E."/>
            <person name="Jarju S."/>
            <person name="Secka A."/>
            <person name="Antonio M."/>
            <person name="Oren A."/>
            <person name="Chaudhuri R.R."/>
            <person name="La Ragione R."/>
            <person name="Hildebrand F."/>
            <person name="Pallen M.J."/>
        </authorList>
    </citation>
    <scope>NUCLEOTIDE SEQUENCE</scope>
    <source>
        <strain evidence="2">ChiW7-2402</strain>
    </source>
</reference>
<dbReference type="Proteomes" id="UP000824102">
    <property type="component" value="Unassembled WGS sequence"/>
</dbReference>
<dbReference type="EMBL" id="DXBB01000041">
    <property type="protein sequence ID" value="HIZ72360.1"/>
    <property type="molecule type" value="Genomic_DNA"/>
</dbReference>
<name>A0A9D2G4V6_9FIRM</name>
<feature type="signal peptide" evidence="1">
    <location>
        <begin position="1"/>
        <end position="25"/>
    </location>
</feature>
<proteinExistence type="predicted"/>
<dbReference type="Gene3D" id="3.40.190.10">
    <property type="entry name" value="Periplasmic binding protein-like II"/>
    <property type="match status" value="2"/>
</dbReference>
<dbReference type="AlphaFoldDB" id="A0A9D2G4V6"/>
<accession>A0A9D2G4V6</accession>